<dbReference type="Pfam" id="PF07714">
    <property type="entry name" value="PK_Tyr_Ser-Thr"/>
    <property type="match status" value="1"/>
</dbReference>
<reference evidence="3 4" key="1">
    <citation type="submission" date="2024-03" db="EMBL/GenBank/DDBJ databases">
        <title>The genome assembly and annotation of the cricket Gryllus longicercus Weissman &amp; Gray.</title>
        <authorList>
            <person name="Szrajer S."/>
            <person name="Gray D."/>
            <person name="Ylla G."/>
        </authorList>
    </citation>
    <scope>NUCLEOTIDE SEQUENCE [LARGE SCALE GENOMIC DNA]</scope>
    <source>
        <strain evidence="3">DAG 2021-001</strain>
        <tissue evidence="3">Whole body minus gut</tissue>
    </source>
</reference>
<evidence type="ECO:0000313" key="3">
    <source>
        <dbReference type="EMBL" id="KAK7789997.1"/>
    </source>
</evidence>
<dbReference type="InterPro" id="IPR011009">
    <property type="entry name" value="Kinase-like_dom_sf"/>
</dbReference>
<dbReference type="GO" id="GO:0043235">
    <property type="term" value="C:receptor complex"/>
    <property type="evidence" value="ECO:0007669"/>
    <property type="project" value="TreeGrafter"/>
</dbReference>
<dbReference type="InterPro" id="IPR000719">
    <property type="entry name" value="Prot_kinase_dom"/>
</dbReference>
<protein>
    <recommendedName>
        <fullName evidence="2">Protein kinase domain-containing protein</fullName>
    </recommendedName>
</protein>
<dbReference type="PANTHER" id="PTHR24416:SF600">
    <property type="entry name" value="PDGF- AND VEGF-RECEPTOR RELATED, ISOFORM J"/>
    <property type="match status" value="1"/>
</dbReference>
<sequence>MYKSDTYKKKGDGPLPIKWMALESIRDRIFSTQSDVWSFGVVMWELFSLGATPYPGMQPSEEFYNKLLSGYRMEHPPYAPRTVYDLMSACWETDPRRRPTFETLASEIGELLDNSTRERFERLIAYEQQKGGVGGECDYLAMLGSPDYGALTSPEEHVYVNTPQAMEGSRPMAPEPNTSTNPDPQPSTDYLNMSRPSTPGTSQVSFC</sequence>
<dbReference type="SMART" id="SM00219">
    <property type="entry name" value="TyrKc"/>
    <property type="match status" value="1"/>
</dbReference>
<evidence type="ECO:0000256" key="1">
    <source>
        <dbReference type="SAM" id="MobiDB-lite"/>
    </source>
</evidence>
<dbReference type="PANTHER" id="PTHR24416">
    <property type="entry name" value="TYROSINE-PROTEIN KINASE RECEPTOR"/>
    <property type="match status" value="1"/>
</dbReference>
<feature type="compositionally biased region" description="Polar residues" evidence="1">
    <location>
        <begin position="176"/>
        <end position="207"/>
    </location>
</feature>
<dbReference type="EMBL" id="JAZDUA010000678">
    <property type="protein sequence ID" value="KAK7789997.1"/>
    <property type="molecule type" value="Genomic_DNA"/>
</dbReference>
<dbReference type="Proteomes" id="UP001378592">
    <property type="component" value="Unassembled WGS sequence"/>
</dbReference>
<dbReference type="AlphaFoldDB" id="A0AAN9YZU4"/>
<dbReference type="PROSITE" id="PS50011">
    <property type="entry name" value="PROTEIN_KINASE_DOM"/>
    <property type="match status" value="1"/>
</dbReference>
<dbReference type="PRINTS" id="PR00109">
    <property type="entry name" value="TYRKINASE"/>
</dbReference>
<dbReference type="SUPFAM" id="SSF56112">
    <property type="entry name" value="Protein kinase-like (PK-like)"/>
    <property type="match status" value="1"/>
</dbReference>
<dbReference type="InterPro" id="IPR001245">
    <property type="entry name" value="Ser-Thr/Tyr_kinase_cat_dom"/>
</dbReference>
<comment type="caution">
    <text evidence="3">The sequence shown here is derived from an EMBL/GenBank/DDBJ whole genome shotgun (WGS) entry which is preliminary data.</text>
</comment>
<accession>A0AAN9YZU4</accession>
<organism evidence="3 4">
    <name type="scientific">Gryllus longicercus</name>
    <dbReference type="NCBI Taxonomy" id="2509291"/>
    <lineage>
        <taxon>Eukaryota</taxon>
        <taxon>Metazoa</taxon>
        <taxon>Ecdysozoa</taxon>
        <taxon>Arthropoda</taxon>
        <taxon>Hexapoda</taxon>
        <taxon>Insecta</taxon>
        <taxon>Pterygota</taxon>
        <taxon>Neoptera</taxon>
        <taxon>Polyneoptera</taxon>
        <taxon>Orthoptera</taxon>
        <taxon>Ensifera</taxon>
        <taxon>Gryllidea</taxon>
        <taxon>Grylloidea</taxon>
        <taxon>Gryllidae</taxon>
        <taxon>Gryllinae</taxon>
        <taxon>Gryllus</taxon>
    </lineage>
</organism>
<proteinExistence type="predicted"/>
<evidence type="ECO:0000313" key="4">
    <source>
        <dbReference type="Proteomes" id="UP001378592"/>
    </source>
</evidence>
<feature type="domain" description="Protein kinase" evidence="2">
    <location>
        <begin position="1"/>
        <end position="112"/>
    </location>
</feature>
<evidence type="ECO:0000259" key="2">
    <source>
        <dbReference type="PROSITE" id="PS50011"/>
    </source>
</evidence>
<keyword evidence="4" id="KW-1185">Reference proteome</keyword>
<dbReference type="GO" id="GO:0007169">
    <property type="term" value="P:cell surface receptor protein tyrosine kinase signaling pathway"/>
    <property type="evidence" value="ECO:0007669"/>
    <property type="project" value="TreeGrafter"/>
</dbReference>
<dbReference type="GO" id="GO:0004714">
    <property type="term" value="F:transmembrane receptor protein tyrosine kinase activity"/>
    <property type="evidence" value="ECO:0007669"/>
    <property type="project" value="TreeGrafter"/>
</dbReference>
<dbReference type="Gene3D" id="1.10.510.10">
    <property type="entry name" value="Transferase(Phosphotransferase) domain 1"/>
    <property type="match status" value="1"/>
</dbReference>
<name>A0AAN9YZU4_9ORTH</name>
<dbReference type="GO" id="GO:0005886">
    <property type="term" value="C:plasma membrane"/>
    <property type="evidence" value="ECO:0007669"/>
    <property type="project" value="TreeGrafter"/>
</dbReference>
<dbReference type="GO" id="GO:0005524">
    <property type="term" value="F:ATP binding"/>
    <property type="evidence" value="ECO:0007669"/>
    <property type="project" value="InterPro"/>
</dbReference>
<gene>
    <name evidence="3" type="ORF">R5R35_009209</name>
</gene>
<dbReference type="InterPro" id="IPR050122">
    <property type="entry name" value="RTK"/>
</dbReference>
<dbReference type="FunFam" id="1.10.510.10:FF:001927">
    <property type="entry name" value="Receptor protein-tyrosine kinase"/>
    <property type="match status" value="1"/>
</dbReference>
<feature type="region of interest" description="Disordered" evidence="1">
    <location>
        <begin position="165"/>
        <end position="207"/>
    </location>
</feature>
<dbReference type="InterPro" id="IPR020635">
    <property type="entry name" value="Tyr_kinase_cat_dom"/>
</dbReference>